<evidence type="ECO:0000256" key="1">
    <source>
        <dbReference type="ARBA" id="ARBA00001946"/>
    </source>
</evidence>
<dbReference type="NCBIfam" id="TIGR00055">
    <property type="entry name" value="uppS"/>
    <property type="match status" value="1"/>
</dbReference>
<keyword evidence="2 3" id="KW-0808">Transferase</keyword>
<dbReference type="FunFam" id="3.40.1180.10:FF:000001">
    <property type="entry name" value="(2E,6E)-farnesyl-diphosphate-specific ditrans,polycis-undecaprenyl-diphosphate synthase"/>
    <property type="match status" value="1"/>
</dbReference>
<dbReference type="EMBL" id="JBJQOH010000008">
    <property type="protein sequence ID" value="KAL3677023.1"/>
    <property type="molecule type" value="Genomic_DNA"/>
</dbReference>
<dbReference type="SUPFAM" id="SSF64005">
    <property type="entry name" value="Undecaprenyl diphosphate synthase"/>
    <property type="match status" value="1"/>
</dbReference>
<dbReference type="HAMAP" id="MF_01139">
    <property type="entry name" value="ISPT"/>
    <property type="match status" value="1"/>
</dbReference>
<dbReference type="Gene3D" id="3.40.1180.10">
    <property type="entry name" value="Decaprenyl diphosphate synthase-like"/>
    <property type="match status" value="1"/>
</dbReference>
<dbReference type="InterPro" id="IPR018520">
    <property type="entry name" value="UPP_synth-like_CS"/>
</dbReference>
<dbReference type="GO" id="GO:0016740">
    <property type="term" value="F:transferase activity"/>
    <property type="evidence" value="ECO:0007669"/>
    <property type="project" value="UniProtKB-KW"/>
</dbReference>
<dbReference type="EC" id="2.5.1.-" evidence="3"/>
<dbReference type="Pfam" id="PF01255">
    <property type="entry name" value="Prenyltransf"/>
    <property type="match status" value="1"/>
</dbReference>
<evidence type="ECO:0000313" key="5">
    <source>
        <dbReference type="Proteomes" id="UP001633002"/>
    </source>
</evidence>
<accession>A0ABD3GCV8</accession>
<sequence>MEAAKLMNGSSVQSLLPSHLKSACWPAENRIQAGSSSGSACAPSISGRGLSCKWRNGHRIMIVPATSDFEFSSRRTPTDLWFKTLTKKNRATCRKRMKVLGLGDQLHSTLDFESQLEVPHRSLFPSSPAVVTGRKGNLSKLALPSELRSELMPKHVAIIMDGNSRWAKRRGLNSGFGHAAGADALQNIAKVADSWGIQVLTVFAFSTENWLRPQMEVQFLMQLFESKLEAEMPNIMKHEFKLRFIGDTKTLPPSVQTAAEMAEKTTGKNSGMIINICVSYSGRADIVRACRELAAQVAAGRLNPADIDDAVISRTVSMNELGALQEPELLIRTSGEQRISNFMLWQLAYSELVFVDTLWPDFDAEDLKAALVTYQRRDRRFGKRVS</sequence>
<reference evidence="4 5" key="1">
    <citation type="submission" date="2024-09" db="EMBL/GenBank/DDBJ databases">
        <title>Chromosome-scale assembly of Riccia sorocarpa.</title>
        <authorList>
            <person name="Paukszto L."/>
        </authorList>
    </citation>
    <scope>NUCLEOTIDE SEQUENCE [LARGE SCALE GENOMIC DNA]</scope>
    <source>
        <strain evidence="4">LP-2024</strain>
        <tissue evidence="4">Aerial parts of the thallus</tissue>
    </source>
</reference>
<dbReference type="CDD" id="cd00475">
    <property type="entry name" value="Cis_IPPS"/>
    <property type="match status" value="1"/>
</dbReference>
<proteinExistence type="inferred from homology"/>
<dbReference type="InterPro" id="IPR036424">
    <property type="entry name" value="UPP_synth-like_sf"/>
</dbReference>
<gene>
    <name evidence="4" type="ORF">R1sor_026971</name>
</gene>
<keyword evidence="5" id="KW-1185">Reference proteome</keyword>
<comment type="cofactor">
    <cofactor evidence="1">
        <name>Mg(2+)</name>
        <dbReference type="ChEBI" id="CHEBI:18420"/>
    </cofactor>
</comment>
<dbReference type="AlphaFoldDB" id="A0ABD3GCV8"/>
<evidence type="ECO:0000256" key="3">
    <source>
        <dbReference type="RuleBase" id="RU363018"/>
    </source>
</evidence>
<organism evidence="4 5">
    <name type="scientific">Riccia sorocarpa</name>
    <dbReference type="NCBI Taxonomy" id="122646"/>
    <lineage>
        <taxon>Eukaryota</taxon>
        <taxon>Viridiplantae</taxon>
        <taxon>Streptophyta</taxon>
        <taxon>Embryophyta</taxon>
        <taxon>Marchantiophyta</taxon>
        <taxon>Marchantiopsida</taxon>
        <taxon>Marchantiidae</taxon>
        <taxon>Marchantiales</taxon>
        <taxon>Ricciaceae</taxon>
        <taxon>Riccia</taxon>
    </lineage>
</organism>
<dbReference type="PROSITE" id="PS01066">
    <property type="entry name" value="UPP_SYNTHASE"/>
    <property type="match status" value="1"/>
</dbReference>
<dbReference type="InterPro" id="IPR001441">
    <property type="entry name" value="UPP_synth-like"/>
</dbReference>
<comment type="caution">
    <text evidence="4">The sequence shown here is derived from an EMBL/GenBank/DDBJ whole genome shotgun (WGS) entry which is preliminary data.</text>
</comment>
<evidence type="ECO:0000256" key="2">
    <source>
        <dbReference type="ARBA" id="ARBA00022679"/>
    </source>
</evidence>
<protein>
    <recommendedName>
        <fullName evidence="3">Alkyl transferase</fullName>
        <ecNumber evidence="3">2.5.1.-</ecNumber>
    </recommendedName>
</protein>
<comment type="similarity">
    <text evidence="3">Belongs to the UPP synthase family.</text>
</comment>
<dbReference type="PANTHER" id="PTHR10291">
    <property type="entry name" value="DEHYDRODOLICHYL DIPHOSPHATE SYNTHASE FAMILY MEMBER"/>
    <property type="match status" value="1"/>
</dbReference>
<evidence type="ECO:0000313" key="4">
    <source>
        <dbReference type="EMBL" id="KAL3677023.1"/>
    </source>
</evidence>
<name>A0ABD3GCV8_9MARC</name>
<dbReference type="PANTHER" id="PTHR10291:SF0">
    <property type="entry name" value="DEHYDRODOLICHYL DIPHOSPHATE SYNTHASE 2"/>
    <property type="match status" value="1"/>
</dbReference>
<dbReference type="NCBIfam" id="NF011405">
    <property type="entry name" value="PRK14830.1"/>
    <property type="match status" value="1"/>
</dbReference>
<dbReference type="Proteomes" id="UP001633002">
    <property type="component" value="Unassembled WGS sequence"/>
</dbReference>